<dbReference type="Proteomes" id="UP000029093">
    <property type="component" value="Unassembled WGS sequence"/>
</dbReference>
<gene>
    <name evidence="6" type="ORF">BBOU_0827</name>
</gene>
<feature type="transmembrane region" description="Helical" evidence="5">
    <location>
        <begin position="145"/>
        <end position="164"/>
    </location>
</feature>
<feature type="transmembrane region" description="Helical" evidence="5">
    <location>
        <begin position="112"/>
        <end position="133"/>
    </location>
</feature>
<keyword evidence="4 5" id="KW-0472">Membrane</keyword>
<dbReference type="PANTHER" id="PTHR43424:SF1">
    <property type="entry name" value="LOCUS PUTATIVE PROTEIN 1-RELATED"/>
    <property type="match status" value="1"/>
</dbReference>
<keyword evidence="7" id="KW-1185">Reference proteome</keyword>
<dbReference type="PANTHER" id="PTHR43424">
    <property type="entry name" value="LOCUS PUTATIVE PROTEIN 1-RELATED"/>
    <property type="match status" value="1"/>
</dbReference>
<evidence type="ECO:0000256" key="3">
    <source>
        <dbReference type="ARBA" id="ARBA00022989"/>
    </source>
</evidence>
<feature type="transmembrane region" description="Helical" evidence="5">
    <location>
        <begin position="414"/>
        <end position="435"/>
    </location>
</feature>
<feature type="transmembrane region" description="Helical" evidence="5">
    <location>
        <begin position="326"/>
        <end position="349"/>
    </location>
</feature>
<keyword evidence="3 5" id="KW-1133">Transmembrane helix</keyword>
<reference evidence="6 7" key="1">
    <citation type="submission" date="2014-03" db="EMBL/GenBank/DDBJ databases">
        <title>Genomics of Bifidobacteria.</title>
        <authorList>
            <person name="Ventura M."/>
            <person name="Milani C."/>
            <person name="Lugli G.A."/>
        </authorList>
    </citation>
    <scope>NUCLEOTIDE SEQUENCE [LARGE SCALE GENOMIC DNA]</scope>
    <source>
        <strain evidence="6 7">LMG 10736</strain>
    </source>
</reference>
<evidence type="ECO:0000256" key="2">
    <source>
        <dbReference type="ARBA" id="ARBA00022692"/>
    </source>
</evidence>
<evidence type="ECO:0000313" key="7">
    <source>
        <dbReference type="Proteomes" id="UP000029093"/>
    </source>
</evidence>
<evidence type="ECO:0000313" key="6">
    <source>
        <dbReference type="EMBL" id="KFI47728.1"/>
    </source>
</evidence>
<evidence type="ECO:0000256" key="5">
    <source>
        <dbReference type="SAM" id="Phobius"/>
    </source>
</evidence>
<evidence type="ECO:0000256" key="4">
    <source>
        <dbReference type="ARBA" id="ARBA00023136"/>
    </source>
</evidence>
<feature type="transmembrane region" description="Helical" evidence="5">
    <location>
        <begin position="170"/>
        <end position="190"/>
    </location>
</feature>
<dbReference type="InterPro" id="IPR002797">
    <property type="entry name" value="Polysacc_synth"/>
</dbReference>
<protein>
    <submittedName>
        <fullName evidence="6">Polysaccharide flippase transporter</fullName>
    </submittedName>
</protein>
<feature type="transmembrane region" description="Helical" evidence="5">
    <location>
        <begin position="289"/>
        <end position="306"/>
    </location>
</feature>
<comment type="subcellular location">
    <subcellularLocation>
        <location evidence="1">Membrane</location>
        <topology evidence="1">Multi-pass membrane protein</topology>
    </subcellularLocation>
</comment>
<feature type="transmembrane region" description="Helical" evidence="5">
    <location>
        <begin position="12"/>
        <end position="30"/>
    </location>
</feature>
<feature type="transmembrane region" description="Helical" evidence="5">
    <location>
        <begin position="42"/>
        <end position="64"/>
    </location>
</feature>
<comment type="caution">
    <text evidence="6">The sequence shown here is derived from an EMBL/GenBank/DDBJ whole genome shotgun (WGS) entry which is preliminary data.</text>
</comment>
<dbReference type="GO" id="GO:0016020">
    <property type="term" value="C:membrane"/>
    <property type="evidence" value="ECO:0007669"/>
    <property type="project" value="UniProtKB-SubCell"/>
</dbReference>
<name>A0A086ZMH8_9BIFI</name>
<keyword evidence="2 5" id="KW-0812">Transmembrane</keyword>
<evidence type="ECO:0000256" key="1">
    <source>
        <dbReference type="ARBA" id="ARBA00004141"/>
    </source>
</evidence>
<feature type="transmembrane region" description="Helical" evidence="5">
    <location>
        <begin position="85"/>
        <end position="106"/>
    </location>
</feature>
<accession>A0A086ZMH8</accession>
<dbReference type="CDD" id="cd13128">
    <property type="entry name" value="MATE_Wzx_like"/>
    <property type="match status" value="1"/>
</dbReference>
<proteinExistence type="predicted"/>
<feature type="transmembrane region" description="Helical" evidence="5">
    <location>
        <begin position="441"/>
        <end position="466"/>
    </location>
</feature>
<dbReference type="AlphaFoldDB" id="A0A086ZMH8"/>
<dbReference type="InterPro" id="IPR052556">
    <property type="entry name" value="PolySynth_Transporter"/>
</dbReference>
<sequence>MHSVKFNAVLNAVKQLVSTIFPIITVPYITRVLGADSYGQVNYANSIVSYFVLLAGMGISTYATREGARIRNDKQRLSKFVNQMFTVNVFACLLSYAALLVLMLVWRPGSNLAILIFILSFSIAANTFGVDWVNVIFEDYVYITLRYIIFQVLAFASMLIFVHGSHDADVYAGCMVLPLVGGSLCNLWYIKRYVHPRLTKDVQFGAHVKAIVTLFANNVASTIYLSSDQTLLGIFSGSRAVGLYSLPVKAYSMIRNVLNALTYVMVPRLSAMIATHEEKQIIQLLNRTFCSLLTLILPASVGLFFLSPEIVSVLSGPQYAESSSVLQILSIALLFSVYSCFFANGILIPYRKESQFLLATSVAAVINLVLNCICIPLWGINGAAVTTLVAEMYILIHVYRAAAEYYRPDVSMRMIVSVVLGSVFVGLICVVGKMWVPSIALRLIVVIAVSVPSYLIIELLMGNIYVKNITLSLLRKIANR</sequence>
<dbReference type="Pfam" id="PF01943">
    <property type="entry name" value="Polysacc_synt"/>
    <property type="match status" value="1"/>
</dbReference>
<dbReference type="EMBL" id="JGYQ01000011">
    <property type="protein sequence ID" value="KFI47728.1"/>
    <property type="molecule type" value="Genomic_DNA"/>
</dbReference>
<organism evidence="6 7">
    <name type="scientific">Bifidobacterium boum</name>
    <dbReference type="NCBI Taxonomy" id="78343"/>
    <lineage>
        <taxon>Bacteria</taxon>
        <taxon>Bacillati</taxon>
        <taxon>Actinomycetota</taxon>
        <taxon>Actinomycetes</taxon>
        <taxon>Bifidobacteriales</taxon>
        <taxon>Bifidobacteriaceae</taxon>
        <taxon>Bifidobacterium</taxon>
    </lineage>
</organism>